<dbReference type="InterPro" id="IPR000305">
    <property type="entry name" value="GIY-YIG_endonuc"/>
</dbReference>
<sequence>MFHIVYKITNKLNGKYYHGVHSTENLDDGYYGSGKLIKQAIKKHGKSCFTKEIVGLFDSRKEALLKEHELANPDDSKSYNMAIGGGGGGFYNKSHTDEFKKLVSNLHKGKVVSEETKSKLRKVVKPKGIPRPKFVKDSISKTVSGEGHPSFISGSVKSVSPDGIETIYSSRYNAAMSIGLKSSSNISKAIKTGGICKGRKWYEL</sequence>
<keyword evidence="5" id="KW-0378">Hydrolase</keyword>
<protein>
    <submittedName>
        <fullName evidence="5">Homing endonuclease</fullName>
    </submittedName>
</protein>
<evidence type="ECO:0000259" key="4">
    <source>
        <dbReference type="PROSITE" id="PS50164"/>
    </source>
</evidence>
<gene>
    <name evidence="5" type="ORF">AmPhEK29_00128</name>
</gene>
<reference evidence="5 6" key="1">
    <citation type="submission" date="2019-09" db="EMBL/GenBank/DDBJ databases">
        <title>Klebsiella pneumoniae ST258 genomic variability and bacteriophage susceptibility.</title>
        <authorList>
            <person name="Venturini C."/>
            <person name="Ben Zakour N."/>
            <person name="Bowring B."/>
            <person name="Morales S."/>
            <person name="Cole R."/>
            <person name="Kovach Z."/>
            <person name="Branston S."/>
            <person name="Kettle E."/>
            <person name="Thomson N."/>
            <person name="Iredell J."/>
        </authorList>
    </citation>
    <scope>NUCLEOTIDE SEQUENCE [LARGE SCALE GENOMIC DNA]</scope>
</reference>
<proteinExistence type="predicted"/>
<comment type="cofactor">
    <cofactor evidence="1">
        <name>Mg(2+)</name>
        <dbReference type="ChEBI" id="CHEBI:18420"/>
    </cofactor>
</comment>
<dbReference type="GO" id="GO:0004519">
    <property type="term" value="F:endonuclease activity"/>
    <property type="evidence" value="ECO:0007669"/>
    <property type="project" value="UniProtKB-KW"/>
</dbReference>
<organism evidence="5 6">
    <name type="scientific">Klebsiella phage AmPh_EK29</name>
    <dbReference type="NCBI Taxonomy" id="2653641"/>
    <lineage>
        <taxon>Viruses</taxon>
        <taxon>Duplodnaviria</taxon>
        <taxon>Heunggongvirae</taxon>
        <taxon>Uroviricota</taxon>
        <taxon>Caudoviricetes</taxon>
        <taxon>Marfavirus</taxon>
        <taxon>Marfavirus F48</taxon>
    </lineage>
</organism>
<dbReference type="PROSITE" id="PS50164">
    <property type="entry name" value="GIY_YIG"/>
    <property type="match status" value="1"/>
</dbReference>
<dbReference type="InterPro" id="IPR003611">
    <property type="entry name" value="NUMOD3"/>
</dbReference>
<evidence type="ECO:0000256" key="3">
    <source>
        <dbReference type="ARBA" id="ARBA00022842"/>
    </source>
</evidence>
<keyword evidence="3" id="KW-0460">Magnesium</keyword>
<evidence type="ECO:0000256" key="2">
    <source>
        <dbReference type="ARBA" id="ARBA00010045"/>
    </source>
</evidence>
<evidence type="ECO:0000313" key="5">
    <source>
        <dbReference type="EMBL" id="QFR57065.1"/>
    </source>
</evidence>
<accession>A0A5P8PKB0</accession>
<keyword evidence="5" id="KW-0255">Endonuclease</keyword>
<evidence type="ECO:0000313" key="6">
    <source>
        <dbReference type="Proteomes" id="UP000327306"/>
    </source>
</evidence>
<dbReference type="SMART" id="SM00465">
    <property type="entry name" value="GIYc"/>
    <property type="match status" value="1"/>
</dbReference>
<dbReference type="SUPFAM" id="SSF82771">
    <property type="entry name" value="GIY-YIG endonuclease"/>
    <property type="match status" value="1"/>
</dbReference>
<dbReference type="Proteomes" id="UP000327306">
    <property type="component" value="Segment"/>
</dbReference>
<keyword evidence="5" id="KW-0540">Nuclease</keyword>
<name>A0A5P8PKB0_9CAUD</name>
<comment type="similarity">
    <text evidence="2">To endonucleases of group I introns of fungi and phage.</text>
</comment>
<dbReference type="EMBL" id="MN434092">
    <property type="protein sequence ID" value="QFR57065.1"/>
    <property type="molecule type" value="Genomic_DNA"/>
</dbReference>
<dbReference type="CDD" id="cd10444">
    <property type="entry name" value="GIY-YIG_SegABCDEFG"/>
    <property type="match status" value="1"/>
</dbReference>
<dbReference type="GO" id="GO:0003677">
    <property type="term" value="F:DNA binding"/>
    <property type="evidence" value="ECO:0007669"/>
    <property type="project" value="InterPro"/>
</dbReference>
<feature type="domain" description="GIY-YIG" evidence="4">
    <location>
        <begin position="1"/>
        <end position="81"/>
    </location>
</feature>
<dbReference type="SMART" id="SM00496">
    <property type="entry name" value="IENR2"/>
    <property type="match status" value="2"/>
</dbReference>
<evidence type="ECO:0000256" key="1">
    <source>
        <dbReference type="ARBA" id="ARBA00001946"/>
    </source>
</evidence>
<dbReference type="InterPro" id="IPR035901">
    <property type="entry name" value="GIY-YIG_endonuc_sf"/>
</dbReference>